<dbReference type="OrthoDB" id="9807923at2"/>
<dbReference type="SUPFAM" id="SSF55961">
    <property type="entry name" value="Bet v1-like"/>
    <property type="match status" value="1"/>
</dbReference>
<dbReference type="InterPro" id="IPR019587">
    <property type="entry name" value="Polyketide_cyclase/dehydratase"/>
</dbReference>
<keyword evidence="3" id="KW-1185">Reference proteome</keyword>
<feature type="region of interest" description="Disordered" evidence="1">
    <location>
        <begin position="175"/>
        <end position="212"/>
    </location>
</feature>
<organism evidence="2 3">
    <name type="scientific">Microbulbifer yueqingensis</name>
    <dbReference type="NCBI Taxonomy" id="658219"/>
    <lineage>
        <taxon>Bacteria</taxon>
        <taxon>Pseudomonadati</taxon>
        <taxon>Pseudomonadota</taxon>
        <taxon>Gammaproteobacteria</taxon>
        <taxon>Cellvibrionales</taxon>
        <taxon>Microbulbiferaceae</taxon>
        <taxon>Microbulbifer</taxon>
    </lineage>
</organism>
<dbReference type="CDD" id="cd07818">
    <property type="entry name" value="SRPBCC_1"/>
    <property type="match status" value="1"/>
</dbReference>
<protein>
    <submittedName>
        <fullName evidence="2">Polyketide cyclase / dehydrase and lipid transport</fullName>
    </submittedName>
</protein>
<dbReference type="InterPro" id="IPR023393">
    <property type="entry name" value="START-like_dom_sf"/>
</dbReference>
<sequence length="232" mass="25611">MRWILYIIGLLVLLVMAGFLFPREVNVERSVYIDKPPAAVFPTLNNLRNFNNWSPWYSIDPTTDYIYSGPRQGVGNKMSWNSDNPNVGRGSQTIIDSKTNSLVRTHLDFGAQGTAMAELQLEPQGSGTNVTWTFNSDMGSGPIARWMGLVVKNMVSDSYERGLSKLKKYIESSAEVPEEAPGLDNGSDEALPPEGEPGTGMEVDPGNVDEDMETHIIEEEGEEAVEENRHGS</sequence>
<gene>
    <name evidence="2" type="ORF">SAMN05216212_0312</name>
</gene>
<dbReference type="Gene3D" id="3.30.530.20">
    <property type="match status" value="1"/>
</dbReference>
<reference evidence="3" key="1">
    <citation type="submission" date="2016-10" db="EMBL/GenBank/DDBJ databases">
        <authorList>
            <person name="Varghese N."/>
            <person name="Submissions S."/>
        </authorList>
    </citation>
    <scope>NUCLEOTIDE SEQUENCE [LARGE SCALE GENOMIC DNA]</scope>
    <source>
        <strain evidence="3">CGMCC 1.10658</strain>
    </source>
</reference>
<dbReference type="Proteomes" id="UP000199305">
    <property type="component" value="Unassembled WGS sequence"/>
</dbReference>
<dbReference type="RefSeq" id="WP_091506981.1">
    <property type="nucleotide sequence ID" value="NZ_FNFH01000001.1"/>
</dbReference>
<evidence type="ECO:0000313" key="3">
    <source>
        <dbReference type="Proteomes" id="UP000199305"/>
    </source>
</evidence>
<evidence type="ECO:0000313" key="2">
    <source>
        <dbReference type="EMBL" id="SDJ58342.1"/>
    </source>
</evidence>
<name>A0A1G8UWV5_9GAMM</name>
<proteinExistence type="predicted"/>
<dbReference type="Pfam" id="PF10604">
    <property type="entry name" value="Polyketide_cyc2"/>
    <property type="match status" value="1"/>
</dbReference>
<accession>A0A1G8UWV5</accession>
<evidence type="ECO:0000256" key="1">
    <source>
        <dbReference type="SAM" id="MobiDB-lite"/>
    </source>
</evidence>
<dbReference type="AlphaFoldDB" id="A0A1G8UWV5"/>
<dbReference type="STRING" id="658219.SAMN05216212_0312"/>
<dbReference type="EMBL" id="FNFH01000001">
    <property type="protein sequence ID" value="SDJ58342.1"/>
    <property type="molecule type" value="Genomic_DNA"/>
</dbReference>